<accession>A0ABV8SNG7</accession>
<sequence length="728" mass="77166">MRIQACSPSRFILAAALTLLGPMAIAGPAVYLEKTRLTPTDGAPAGGFGRAVAIDGNTAVVSANAMSTIHGSSPALPGAAYVFERNGAGVWQQTAKLTPTPANDGDLFGLHVAIDGDVIAVGAAFSRRTYVFEKQGAAWAQAAVLGGTLDQGNGFFVAVENGVVAISHTSENGMALYRRGASGWARIATYNNGTTEGGDQDFGPRVDITANHAIHGSFGSGTQPSAAFIYTAGSGGNWASPTVSMVTRSAPGGSADGFGSALAISGNTTLISQLVYERDASGAWLQTGEVLGGAALDDDEQTIVGLLAPYRFSPFYRRSSAAPWPHSGELAVSDSSEITAVAISASRVVAGVYPGAAYIFEIPENVNTPDLQQDDFQDGDIRGWATTPGSLFAVANDGRSLVMRQTSVAGNAAAAWAQGMTLSQSIQADITPRAFDGADRWFGLFVRQTDANNYYYITARSGGGVHLKRMLGGRFTTLGSASLPVALNRTHRLRIEAVDDHVRVLVNERPVIRVRDSALTQGQPGVMMYKTRADYDNVIINTNPAYIAFADNFEVLRYPWQTVAGQWERVNLNGSWVSRQSDVTGGARAVILGGGTGPLSPGTFGDQIVQANLRVTQFSGPDRWVGLLARYLDDTNYHYVTLRNSGAVSIRRLVNGNIQTLASTSYPVTANVTYRVRFESVGTRLRAYINDALLLEATDPTLVPRITSAGVGMYKAAAYFDNFSVQQP</sequence>
<keyword evidence="3" id="KW-1185">Reference proteome</keyword>
<dbReference type="Gene3D" id="2.60.120.560">
    <property type="entry name" value="Exo-inulinase, domain 1"/>
    <property type="match status" value="2"/>
</dbReference>
<dbReference type="RefSeq" id="WP_380596088.1">
    <property type="nucleotide sequence ID" value="NZ_JBHSDU010000003.1"/>
</dbReference>
<comment type="caution">
    <text evidence="2">The sequence shown here is derived from an EMBL/GenBank/DDBJ whole genome shotgun (WGS) entry which is preliminary data.</text>
</comment>
<dbReference type="PANTHER" id="PTHR36220:SF1">
    <property type="entry name" value="GAMMA TUBULIN COMPLEX COMPONENT C-TERMINAL DOMAIN-CONTAINING PROTEIN"/>
    <property type="match status" value="1"/>
</dbReference>
<reference evidence="3" key="1">
    <citation type="journal article" date="2019" name="Int. J. Syst. Evol. Microbiol.">
        <title>The Global Catalogue of Microorganisms (GCM) 10K type strain sequencing project: providing services to taxonomists for standard genome sequencing and annotation.</title>
        <authorList>
            <consortium name="The Broad Institute Genomics Platform"/>
            <consortium name="The Broad Institute Genome Sequencing Center for Infectious Disease"/>
            <person name="Wu L."/>
            <person name="Ma J."/>
        </authorList>
    </citation>
    <scope>NUCLEOTIDE SEQUENCE [LARGE SCALE GENOMIC DNA]</scope>
    <source>
        <strain evidence="3">CGMCC 1.10759</strain>
    </source>
</reference>
<gene>
    <name evidence="2" type="ORF">ACFPN2_08020</name>
</gene>
<protein>
    <submittedName>
        <fullName evidence="2">FG-GAP repeat protein</fullName>
    </submittedName>
</protein>
<evidence type="ECO:0000313" key="3">
    <source>
        <dbReference type="Proteomes" id="UP001595904"/>
    </source>
</evidence>
<evidence type="ECO:0000256" key="1">
    <source>
        <dbReference type="ARBA" id="ARBA00022729"/>
    </source>
</evidence>
<evidence type="ECO:0000313" key="2">
    <source>
        <dbReference type="EMBL" id="MFC4309022.1"/>
    </source>
</evidence>
<dbReference type="InterPro" id="IPR028994">
    <property type="entry name" value="Integrin_alpha_N"/>
</dbReference>
<dbReference type="Proteomes" id="UP001595904">
    <property type="component" value="Unassembled WGS sequence"/>
</dbReference>
<dbReference type="Gene3D" id="2.130.10.130">
    <property type="entry name" value="Integrin alpha, N-terminal"/>
    <property type="match status" value="1"/>
</dbReference>
<dbReference type="PANTHER" id="PTHR36220">
    <property type="entry name" value="UNNAMED PRODUCT"/>
    <property type="match status" value="1"/>
</dbReference>
<dbReference type="Pfam" id="PF14312">
    <property type="entry name" value="FG-GAP_2"/>
    <property type="match status" value="2"/>
</dbReference>
<name>A0ABV8SNG7_9GAMM</name>
<organism evidence="2 3">
    <name type="scientific">Steroidobacter flavus</name>
    <dbReference type="NCBI Taxonomy" id="1842136"/>
    <lineage>
        <taxon>Bacteria</taxon>
        <taxon>Pseudomonadati</taxon>
        <taxon>Pseudomonadota</taxon>
        <taxon>Gammaproteobacteria</taxon>
        <taxon>Steroidobacterales</taxon>
        <taxon>Steroidobacteraceae</taxon>
        <taxon>Steroidobacter</taxon>
    </lineage>
</organism>
<proteinExistence type="predicted"/>
<keyword evidence="1" id="KW-0732">Signal</keyword>
<dbReference type="InterPro" id="IPR013517">
    <property type="entry name" value="FG-GAP"/>
</dbReference>
<dbReference type="EMBL" id="JBHSDU010000003">
    <property type="protein sequence ID" value="MFC4309022.1"/>
    <property type="molecule type" value="Genomic_DNA"/>
</dbReference>